<keyword evidence="2" id="KW-0732">Signal</keyword>
<feature type="signal peptide" evidence="2">
    <location>
        <begin position="1"/>
        <end position="20"/>
    </location>
</feature>
<comment type="caution">
    <text evidence="4">The sequence shown here is derived from an EMBL/GenBank/DDBJ whole genome shotgun (WGS) entry which is preliminary data.</text>
</comment>
<feature type="domain" description="GH16" evidence="3">
    <location>
        <begin position="23"/>
        <end position="284"/>
    </location>
</feature>
<evidence type="ECO:0000256" key="2">
    <source>
        <dbReference type="SAM" id="SignalP"/>
    </source>
</evidence>
<dbReference type="InterPro" id="IPR013320">
    <property type="entry name" value="ConA-like_dom_sf"/>
</dbReference>
<evidence type="ECO:0000313" key="4">
    <source>
        <dbReference type="EMBL" id="CDO68761.1"/>
    </source>
</evidence>
<proteinExistence type="predicted"/>
<reference evidence="4" key="1">
    <citation type="submission" date="2014-01" db="EMBL/GenBank/DDBJ databases">
        <title>The genome of the white-rot fungus Pycnoporus cinnabarinus: a basidiomycete model with a versatile arsenal for lignocellulosic biomass breakdown.</title>
        <authorList>
            <person name="Levasseur A."/>
            <person name="Lomascolo A."/>
            <person name="Ruiz-Duenas F.J."/>
            <person name="Uzan E."/>
            <person name="Piumi F."/>
            <person name="Kues U."/>
            <person name="Ram A.F.J."/>
            <person name="Murat C."/>
            <person name="Haon M."/>
            <person name="Benoit I."/>
            <person name="Arfi Y."/>
            <person name="Chevret D."/>
            <person name="Drula E."/>
            <person name="Kwon M.J."/>
            <person name="Gouret P."/>
            <person name="Lesage-Meessen L."/>
            <person name="Lombard V."/>
            <person name="Mariette J."/>
            <person name="Noirot C."/>
            <person name="Park J."/>
            <person name="Patyshakuliyeva A."/>
            <person name="Wieneger R.A.B."/>
            <person name="Wosten H.A.B."/>
            <person name="Martin F."/>
            <person name="Coutinho P.M."/>
            <person name="de Vries R."/>
            <person name="Martinez A.T."/>
            <person name="Klopp C."/>
            <person name="Pontarotti P."/>
            <person name="Henrissat B."/>
            <person name="Record E."/>
        </authorList>
    </citation>
    <scope>NUCLEOTIDE SEQUENCE [LARGE SCALE GENOMIC DNA]</scope>
    <source>
        <strain evidence="4">BRFM137</strain>
    </source>
</reference>
<gene>
    <name evidence="4" type="ORF">BN946_scf184989.g27</name>
</gene>
<dbReference type="InterPro" id="IPR050546">
    <property type="entry name" value="Glycosyl_Hydrlase_16"/>
</dbReference>
<dbReference type="GO" id="GO:0004553">
    <property type="term" value="F:hydrolase activity, hydrolyzing O-glycosyl compounds"/>
    <property type="evidence" value="ECO:0007669"/>
    <property type="project" value="InterPro"/>
</dbReference>
<dbReference type="STRING" id="5643.A0A060S3L5"/>
<name>A0A060S3L5_PYCCI</name>
<dbReference type="AlphaFoldDB" id="A0A060S3L5"/>
<dbReference type="FunFam" id="2.60.120.200:FF:000179">
    <property type="entry name" value="Unplaced genomic scaffold supercont1.19, whole genome shotgun sequence"/>
    <property type="match status" value="1"/>
</dbReference>
<dbReference type="SUPFAM" id="SSF49899">
    <property type="entry name" value="Concanavalin A-like lectins/glucanases"/>
    <property type="match status" value="1"/>
</dbReference>
<dbReference type="PROSITE" id="PS51762">
    <property type="entry name" value="GH16_2"/>
    <property type="match status" value="1"/>
</dbReference>
<dbReference type="HOGENOM" id="CLU_016972_2_1_1"/>
<dbReference type="OrthoDB" id="192832at2759"/>
<feature type="chain" id="PRO_5001590719" evidence="2">
    <location>
        <begin position="21"/>
        <end position="431"/>
    </location>
</feature>
<dbReference type="GO" id="GO:0009251">
    <property type="term" value="P:glucan catabolic process"/>
    <property type="evidence" value="ECO:0007669"/>
    <property type="project" value="TreeGrafter"/>
</dbReference>
<accession>A0A060S3L5</accession>
<keyword evidence="4" id="KW-0378">Hydrolase</keyword>
<feature type="compositionally biased region" description="Low complexity" evidence="1">
    <location>
        <begin position="373"/>
        <end position="390"/>
    </location>
</feature>
<feature type="region of interest" description="Disordered" evidence="1">
    <location>
        <begin position="373"/>
        <end position="403"/>
    </location>
</feature>
<organism evidence="4 5">
    <name type="scientific">Pycnoporus cinnabarinus</name>
    <name type="common">Cinnabar-red polypore</name>
    <name type="synonym">Trametes cinnabarina</name>
    <dbReference type="NCBI Taxonomy" id="5643"/>
    <lineage>
        <taxon>Eukaryota</taxon>
        <taxon>Fungi</taxon>
        <taxon>Dikarya</taxon>
        <taxon>Basidiomycota</taxon>
        <taxon>Agaricomycotina</taxon>
        <taxon>Agaricomycetes</taxon>
        <taxon>Polyporales</taxon>
        <taxon>Polyporaceae</taxon>
        <taxon>Trametes</taxon>
    </lineage>
</organism>
<dbReference type="InterPro" id="IPR000757">
    <property type="entry name" value="Beta-glucanase-like"/>
</dbReference>
<dbReference type="PANTHER" id="PTHR10963:SF24">
    <property type="entry name" value="GLYCOSIDASE C21B10.07-RELATED"/>
    <property type="match status" value="1"/>
</dbReference>
<evidence type="ECO:0000256" key="1">
    <source>
        <dbReference type="SAM" id="MobiDB-lite"/>
    </source>
</evidence>
<dbReference type="Proteomes" id="UP000029665">
    <property type="component" value="Unassembled WGS sequence"/>
</dbReference>
<dbReference type="Gene3D" id="2.60.120.200">
    <property type="match status" value="1"/>
</dbReference>
<keyword evidence="5" id="KW-1185">Reference proteome</keyword>
<evidence type="ECO:0000259" key="3">
    <source>
        <dbReference type="PROSITE" id="PS51762"/>
    </source>
</evidence>
<dbReference type="PANTHER" id="PTHR10963">
    <property type="entry name" value="GLYCOSYL HYDROLASE-RELATED"/>
    <property type="match status" value="1"/>
</dbReference>
<protein>
    <submittedName>
        <fullName evidence="4">Glycoside Hydrolase Family 16 protein</fullName>
    </submittedName>
</protein>
<sequence length="431" mass="45340">MRHSTTLCSLLMAAVSPALAQYSLIRNYSGPNFFEGWDFLDGFDNTTNGDVNYLSQANATADNLVFVNNAGNAIIKVDNTSFVPFNFKRNSVKIISHDYFPIGSVFLFDALHLPFGCSVWPSFWTMGQNWPHGGEIDIMEGVNRATSDQMTLHANPGCVQAPNPVQLGKTAGADCSAGVNSSNGCTVLETQPNSYGEGFNDNGGGVWAAQFDVLGIFVWFWNRSTIPADVSSGSNTVNPSTWGTPSAAWPSSSCNISEFFAPQQLVIDITLCGDFAGQPNVYQQTCGGSPANTTANTCVRPLMTSFSACCMTHEQAFPASKQYIENVINNGTAYADAFFEIRFVQVFAASGSTPLVADGVSGSSTILVTDTSSGTATGSAGSSTGTSPSGNGNGGSGSKENGVGTGEMARVRAGLAMWGATLCAAFIWVLL</sequence>
<dbReference type="OMA" id="WPSSSCN"/>
<dbReference type="EMBL" id="CCBP010000025">
    <property type="protein sequence ID" value="CDO68761.1"/>
    <property type="molecule type" value="Genomic_DNA"/>
</dbReference>
<dbReference type="CDD" id="cd02181">
    <property type="entry name" value="GH16_fungal_Lam16A_glucanase"/>
    <property type="match status" value="1"/>
</dbReference>
<dbReference type="Pfam" id="PF26113">
    <property type="entry name" value="GH16_XgeA"/>
    <property type="match status" value="1"/>
</dbReference>
<evidence type="ECO:0000313" key="5">
    <source>
        <dbReference type="Proteomes" id="UP000029665"/>
    </source>
</evidence>